<name>A0ACB8U3K9_9APHY</name>
<organism evidence="1 2">
    <name type="scientific">Irpex rosettiformis</name>
    <dbReference type="NCBI Taxonomy" id="378272"/>
    <lineage>
        <taxon>Eukaryota</taxon>
        <taxon>Fungi</taxon>
        <taxon>Dikarya</taxon>
        <taxon>Basidiomycota</taxon>
        <taxon>Agaricomycotina</taxon>
        <taxon>Agaricomycetes</taxon>
        <taxon>Polyporales</taxon>
        <taxon>Irpicaceae</taxon>
        <taxon>Irpex</taxon>
    </lineage>
</organism>
<evidence type="ECO:0000313" key="2">
    <source>
        <dbReference type="Proteomes" id="UP001055072"/>
    </source>
</evidence>
<accession>A0ACB8U3K9</accession>
<comment type="caution">
    <text evidence="1">The sequence shown here is derived from an EMBL/GenBank/DDBJ whole genome shotgun (WGS) entry which is preliminary data.</text>
</comment>
<reference evidence="1" key="1">
    <citation type="journal article" date="2021" name="Environ. Microbiol.">
        <title>Gene family expansions and transcriptome signatures uncover fungal adaptations to wood decay.</title>
        <authorList>
            <person name="Hage H."/>
            <person name="Miyauchi S."/>
            <person name="Viragh M."/>
            <person name="Drula E."/>
            <person name="Min B."/>
            <person name="Chaduli D."/>
            <person name="Navarro D."/>
            <person name="Favel A."/>
            <person name="Norest M."/>
            <person name="Lesage-Meessen L."/>
            <person name="Balint B."/>
            <person name="Merenyi Z."/>
            <person name="de Eugenio L."/>
            <person name="Morin E."/>
            <person name="Martinez A.T."/>
            <person name="Baldrian P."/>
            <person name="Stursova M."/>
            <person name="Martinez M.J."/>
            <person name="Novotny C."/>
            <person name="Magnuson J.K."/>
            <person name="Spatafora J.W."/>
            <person name="Maurice S."/>
            <person name="Pangilinan J."/>
            <person name="Andreopoulos W."/>
            <person name="LaButti K."/>
            <person name="Hundley H."/>
            <person name="Na H."/>
            <person name="Kuo A."/>
            <person name="Barry K."/>
            <person name="Lipzen A."/>
            <person name="Henrissat B."/>
            <person name="Riley R."/>
            <person name="Ahrendt S."/>
            <person name="Nagy L.G."/>
            <person name="Grigoriev I.V."/>
            <person name="Martin F."/>
            <person name="Rosso M.N."/>
        </authorList>
    </citation>
    <scope>NUCLEOTIDE SEQUENCE</scope>
    <source>
        <strain evidence="1">CBS 384.51</strain>
    </source>
</reference>
<protein>
    <submittedName>
        <fullName evidence="1">Uncharacterized protein</fullName>
    </submittedName>
</protein>
<keyword evidence="2" id="KW-1185">Reference proteome</keyword>
<gene>
    <name evidence="1" type="ORF">BDY19DRAFT_158904</name>
</gene>
<dbReference type="Proteomes" id="UP001055072">
    <property type="component" value="Unassembled WGS sequence"/>
</dbReference>
<proteinExistence type="predicted"/>
<sequence length="332" mass="35756">MSDLPGSPSSSSSSDSDSVVGVSPYSREVSSTRASSSTETLDATIFSSQNRDPSTTSTTSPYGNARGPVIPPSGRQAMANLTNTYSSRYVSADHGENDATVAFGEHSITRGVGQTSQAHLASSNSSNRRNSDERSGRAAAPPILSAPVLTRRESRSRSTSPTGNATEAESGLRSPPGLQHANPSIYPNGTNSTLQRSHSSPTVSLTQRQDGAKPPPTRGMSNPETPAAKRCVRWTEDLICPSPVPIERRRKGWFNRRGDQLWTNDGKYKSAEPGQEYPPDLAHYPEPSTGWMNEDGTRIDVYHRLIPKRPLRSALKGAKNPSRPIQEELSTG</sequence>
<evidence type="ECO:0000313" key="1">
    <source>
        <dbReference type="EMBL" id="KAI0088957.1"/>
    </source>
</evidence>
<dbReference type="EMBL" id="MU274912">
    <property type="protein sequence ID" value="KAI0088957.1"/>
    <property type="molecule type" value="Genomic_DNA"/>
</dbReference>